<name>A0A8B6M047_METTU</name>
<sequence>MIMGTFGTLSCQRAPALSSQSIQRCDICATIPSAVHKRNEYLQIEGGKPSGRSAVRGGYSIPLLQRLGRPGTTHDDDPRRAPIARAAIQKRSARRGAPFHIRGRRAQARRWARQPYFG</sequence>
<protein>
    <submittedName>
        <fullName evidence="2">Uncharacterized protein</fullName>
    </submittedName>
</protein>
<gene>
    <name evidence="2" type="ORF">MPC4_10138</name>
</gene>
<dbReference type="AlphaFoldDB" id="A0A8B6M047"/>
<evidence type="ECO:0000256" key="1">
    <source>
        <dbReference type="SAM" id="MobiDB-lite"/>
    </source>
</evidence>
<dbReference type="Proteomes" id="UP000485880">
    <property type="component" value="Unassembled WGS sequence"/>
</dbReference>
<accession>A0A8B6M047</accession>
<comment type="caution">
    <text evidence="2">The sequence shown here is derived from an EMBL/GenBank/DDBJ whole genome shotgun (WGS) entry which is preliminary data.</text>
</comment>
<organism evidence="2 3">
    <name type="scientific">Methylocella tundrae</name>
    <dbReference type="NCBI Taxonomy" id="227605"/>
    <lineage>
        <taxon>Bacteria</taxon>
        <taxon>Pseudomonadati</taxon>
        <taxon>Pseudomonadota</taxon>
        <taxon>Alphaproteobacteria</taxon>
        <taxon>Hyphomicrobiales</taxon>
        <taxon>Beijerinckiaceae</taxon>
        <taxon>Methylocella</taxon>
    </lineage>
</organism>
<reference evidence="2 3" key="1">
    <citation type="submission" date="2019-05" db="EMBL/GenBank/DDBJ databases">
        <authorList>
            <person name="Farhan Ul Haque M."/>
        </authorList>
    </citation>
    <scope>NUCLEOTIDE SEQUENCE [LARGE SCALE GENOMIC DNA]</scope>
    <source>
        <strain evidence="2">2</strain>
    </source>
</reference>
<proteinExistence type="predicted"/>
<dbReference type="EMBL" id="CABFMQ020000001">
    <property type="protein sequence ID" value="VTZ48188.1"/>
    <property type="molecule type" value="Genomic_DNA"/>
</dbReference>
<evidence type="ECO:0000313" key="3">
    <source>
        <dbReference type="Proteomes" id="UP000485880"/>
    </source>
</evidence>
<feature type="compositionally biased region" description="Basic residues" evidence="1">
    <location>
        <begin position="101"/>
        <end position="112"/>
    </location>
</feature>
<feature type="region of interest" description="Disordered" evidence="1">
    <location>
        <begin position="89"/>
        <end position="118"/>
    </location>
</feature>
<evidence type="ECO:0000313" key="2">
    <source>
        <dbReference type="EMBL" id="VTZ48188.1"/>
    </source>
</evidence>
<keyword evidence="3" id="KW-1185">Reference proteome</keyword>